<evidence type="ECO:0000313" key="1">
    <source>
        <dbReference type="EMBL" id="KRH66261.1"/>
    </source>
</evidence>
<accession>A0A0R0KP80</accession>
<reference evidence="2" key="2">
    <citation type="submission" date="2018-02" db="UniProtKB">
        <authorList>
            <consortium name="EnsemblPlants"/>
        </authorList>
    </citation>
    <scope>IDENTIFICATION</scope>
    <source>
        <strain evidence="2">Williams 82</strain>
    </source>
</reference>
<evidence type="ECO:0000313" key="3">
    <source>
        <dbReference type="Proteomes" id="UP000008827"/>
    </source>
</evidence>
<dbReference type="Proteomes" id="UP000008827">
    <property type="component" value="Chromosome 3"/>
</dbReference>
<name>A0A0R0KP80_SOYBN</name>
<reference evidence="1 2" key="1">
    <citation type="journal article" date="2010" name="Nature">
        <title>Genome sequence of the palaeopolyploid soybean.</title>
        <authorList>
            <person name="Schmutz J."/>
            <person name="Cannon S.B."/>
            <person name="Schlueter J."/>
            <person name="Ma J."/>
            <person name="Mitros T."/>
            <person name="Nelson W."/>
            <person name="Hyten D.L."/>
            <person name="Song Q."/>
            <person name="Thelen J.J."/>
            <person name="Cheng J."/>
            <person name="Xu D."/>
            <person name="Hellsten U."/>
            <person name="May G.D."/>
            <person name="Yu Y."/>
            <person name="Sakurai T."/>
            <person name="Umezawa T."/>
            <person name="Bhattacharyya M.K."/>
            <person name="Sandhu D."/>
            <person name="Valliyodan B."/>
            <person name="Lindquist E."/>
            <person name="Peto M."/>
            <person name="Grant D."/>
            <person name="Shu S."/>
            <person name="Goodstein D."/>
            <person name="Barry K."/>
            <person name="Futrell-Griggs M."/>
            <person name="Abernathy B."/>
            <person name="Du J."/>
            <person name="Tian Z."/>
            <person name="Zhu L."/>
            <person name="Gill N."/>
            <person name="Joshi T."/>
            <person name="Libault M."/>
            <person name="Sethuraman A."/>
            <person name="Zhang X.-C."/>
            <person name="Shinozaki K."/>
            <person name="Nguyen H.T."/>
            <person name="Wing R.A."/>
            <person name="Cregan P."/>
            <person name="Specht J."/>
            <person name="Grimwood J."/>
            <person name="Rokhsar D."/>
            <person name="Stacey G."/>
            <person name="Shoemaker R.C."/>
            <person name="Jackson S.A."/>
        </authorList>
    </citation>
    <scope>NUCLEOTIDE SEQUENCE [LARGE SCALE GENOMIC DNA]</scope>
    <source>
        <strain evidence="2">cv. Williams 82</strain>
        <tissue evidence="1">Callus</tissue>
    </source>
</reference>
<reference evidence="1" key="3">
    <citation type="submission" date="2018-07" db="EMBL/GenBank/DDBJ databases">
        <title>WGS assembly of Glycine max.</title>
        <authorList>
            <person name="Schmutz J."/>
            <person name="Cannon S."/>
            <person name="Schlueter J."/>
            <person name="Ma J."/>
            <person name="Mitros T."/>
            <person name="Nelson W."/>
            <person name="Hyten D."/>
            <person name="Song Q."/>
            <person name="Thelen J."/>
            <person name="Cheng J."/>
            <person name="Xu D."/>
            <person name="Hellsten U."/>
            <person name="May G."/>
            <person name="Yu Y."/>
            <person name="Sakurai T."/>
            <person name="Umezawa T."/>
            <person name="Bhattacharyya M."/>
            <person name="Sandhu D."/>
            <person name="Valliyodan B."/>
            <person name="Lindquist E."/>
            <person name="Peto M."/>
            <person name="Grant D."/>
            <person name="Shu S."/>
            <person name="Goodstein D."/>
            <person name="Barry K."/>
            <person name="Futrell-Griggs M."/>
            <person name="Abernathy B."/>
            <person name="Du J."/>
            <person name="Tian Z."/>
            <person name="Zhu L."/>
            <person name="Gill N."/>
            <person name="Joshi T."/>
            <person name="Libault M."/>
            <person name="Sethuraman A."/>
            <person name="Zhang X."/>
            <person name="Shinozaki K."/>
            <person name="Nguyen H."/>
            <person name="Wing R."/>
            <person name="Cregan P."/>
            <person name="Specht J."/>
            <person name="Grimwood J."/>
            <person name="Rokhsar D."/>
            <person name="Stacey G."/>
            <person name="Shoemaker R."/>
            <person name="Jackson S."/>
        </authorList>
    </citation>
    <scope>NUCLEOTIDE SEQUENCE</scope>
    <source>
        <tissue evidence="1">Callus</tissue>
    </source>
</reference>
<dbReference type="PANTHER" id="PTHR31149:SF7">
    <property type="entry name" value="EXPRESSED PROTEIN"/>
    <property type="match status" value="1"/>
</dbReference>
<sequence length="158" mass="18520">MGLRGNRNKYETQLAQRNFKSNDTQNHIQEQNTMELYSRAREQEEEILSLREQIGIACMKQELQLLNEKCKLERQFSELRMAVDEKQNEAISSASNDLVQRKGYLEENLKLAHDLKAVDDERYIFMSSMLGLLAEYGLWPRVREAMKMDQLCKAVLTD</sequence>
<dbReference type="Gramene" id="KRH66261">
    <property type="protein sequence ID" value="KRH66261"/>
    <property type="gene ID" value="GLYMA_03G094500"/>
</dbReference>
<dbReference type="AlphaFoldDB" id="A0A0R0KP80"/>
<dbReference type="ExpressionAtlas" id="A0A0R0KP80">
    <property type="expression patterns" value="baseline and differential"/>
</dbReference>
<dbReference type="EnsemblPlants" id="KRH66261">
    <property type="protein sequence ID" value="KRH66261"/>
    <property type="gene ID" value="GLYMA_03G094500"/>
</dbReference>
<gene>
    <name evidence="1" type="ORF">GLYMA_03G094500</name>
</gene>
<protein>
    <submittedName>
        <fullName evidence="1 2">Uncharacterized protein</fullName>
    </submittedName>
</protein>
<dbReference type="EMBL" id="CM000836">
    <property type="protein sequence ID" value="KRH66261.1"/>
    <property type="molecule type" value="Genomic_DNA"/>
</dbReference>
<keyword evidence="3" id="KW-1185">Reference proteome</keyword>
<evidence type="ECO:0000313" key="2">
    <source>
        <dbReference type="EnsemblPlants" id="KRH66261"/>
    </source>
</evidence>
<dbReference type="PANTHER" id="PTHR31149">
    <property type="entry name" value="EXPRESSED PROTEIN"/>
    <property type="match status" value="1"/>
</dbReference>
<proteinExistence type="predicted"/>
<organism evidence="1">
    <name type="scientific">Glycine max</name>
    <name type="common">Soybean</name>
    <name type="synonym">Glycine hispida</name>
    <dbReference type="NCBI Taxonomy" id="3847"/>
    <lineage>
        <taxon>Eukaryota</taxon>
        <taxon>Viridiplantae</taxon>
        <taxon>Streptophyta</taxon>
        <taxon>Embryophyta</taxon>
        <taxon>Tracheophyta</taxon>
        <taxon>Spermatophyta</taxon>
        <taxon>Magnoliopsida</taxon>
        <taxon>eudicotyledons</taxon>
        <taxon>Gunneridae</taxon>
        <taxon>Pentapetalae</taxon>
        <taxon>rosids</taxon>
        <taxon>fabids</taxon>
        <taxon>Fabales</taxon>
        <taxon>Fabaceae</taxon>
        <taxon>Papilionoideae</taxon>
        <taxon>50 kb inversion clade</taxon>
        <taxon>NPAAA clade</taxon>
        <taxon>indigoferoid/millettioid clade</taxon>
        <taxon>Phaseoleae</taxon>
        <taxon>Glycine</taxon>
        <taxon>Glycine subgen. Soja</taxon>
    </lineage>
</organism>